<dbReference type="Proteomes" id="UP001148662">
    <property type="component" value="Unassembled WGS sequence"/>
</dbReference>
<keyword evidence="2" id="KW-1185">Reference proteome</keyword>
<organism evidence="1 2">
    <name type="scientific">Phlebia brevispora</name>
    <dbReference type="NCBI Taxonomy" id="194682"/>
    <lineage>
        <taxon>Eukaryota</taxon>
        <taxon>Fungi</taxon>
        <taxon>Dikarya</taxon>
        <taxon>Basidiomycota</taxon>
        <taxon>Agaricomycotina</taxon>
        <taxon>Agaricomycetes</taxon>
        <taxon>Polyporales</taxon>
        <taxon>Meruliaceae</taxon>
        <taxon>Phlebia</taxon>
    </lineage>
</organism>
<evidence type="ECO:0000313" key="2">
    <source>
        <dbReference type="Proteomes" id="UP001148662"/>
    </source>
</evidence>
<evidence type="ECO:0000313" key="1">
    <source>
        <dbReference type="EMBL" id="KAJ3538457.1"/>
    </source>
</evidence>
<gene>
    <name evidence="1" type="ORF">NM688_g6519</name>
</gene>
<proteinExistence type="predicted"/>
<comment type="caution">
    <text evidence="1">The sequence shown here is derived from an EMBL/GenBank/DDBJ whole genome shotgun (WGS) entry which is preliminary data.</text>
</comment>
<sequence>MFKLATEQTEIVLYATVPLLLNEFTVFVQLTSQPEIIHSWFFTLVRITGLPESISRAETGSFVAVAAIVIAAAISVAAGAGAEGPEIISELQN</sequence>
<reference evidence="1" key="1">
    <citation type="submission" date="2022-07" db="EMBL/GenBank/DDBJ databases">
        <title>Genome Sequence of Phlebia brevispora.</title>
        <authorList>
            <person name="Buettner E."/>
        </authorList>
    </citation>
    <scope>NUCLEOTIDE SEQUENCE</scope>
    <source>
        <strain evidence="1">MPL23</strain>
    </source>
</reference>
<dbReference type="EMBL" id="JANHOG010001354">
    <property type="protein sequence ID" value="KAJ3538457.1"/>
    <property type="molecule type" value="Genomic_DNA"/>
</dbReference>
<protein>
    <submittedName>
        <fullName evidence="1">Uncharacterized protein</fullName>
    </submittedName>
</protein>
<name>A0ACC1SFJ5_9APHY</name>
<accession>A0ACC1SFJ5</accession>